<comment type="caution">
    <text evidence="1">The sequence shown here is derived from an EMBL/GenBank/DDBJ whole genome shotgun (WGS) entry which is preliminary data.</text>
</comment>
<keyword evidence="2" id="KW-1185">Reference proteome</keyword>
<accession>A0A8X6R9H9</accession>
<protein>
    <submittedName>
        <fullName evidence="1">Uncharacterized protein</fullName>
    </submittedName>
</protein>
<reference evidence="1" key="1">
    <citation type="submission" date="2020-08" db="EMBL/GenBank/DDBJ databases">
        <title>Multicomponent nature underlies the extraordinary mechanical properties of spider dragline silk.</title>
        <authorList>
            <person name="Kono N."/>
            <person name="Nakamura H."/>
            <person name="Mori M."/>
            <person name="Yoshida Y."/>
            <person name="Ohtoshi R."/>
            <person name="Malay A.D."/>
            <person name="Moran D.A.P."/>
            <person name="Tomita M."/>
            <person name="Numata K."/>
            <person name="Arakawa K."/>
        </authorList>
    </citation>
    <scope>NUCLEOTIDE SEQUENCE</scope>
</reference>
<organism evidence="1 2">
    <name type="scientific">Nephila pilipes</name>
    <name type="common">Giant wood spider</name>
    <name type="synonym">Nephila maculata</name>
    <dbReference type="NCBI Taxonomy" id="299642"/>
    <lineage>
        <taxon>Eukaryota</taxon>
        <taxon>Metazoa</taxon>
        <taxon>Ecdysozoa</taxon>
        <taxon>Arthropoda</taxon>
        <taxon>Chelicerata</taxon>
        <taxon>Arachnida</taxon>
        <taxon>Araneae</taxon>
        <taxon>Araneomorphae</taxon>
        <taxon>Entelegynae</taxon>
        <taxon>Araneoidea</taxon>
        <taxon>Nephilidae</taxon>
        <taxon>Nephila</taxon>
    </lineage>
</organism>
<name>A0A8X6R9H9_NEPPI</name>
<gene>
    <name evidence="1" type="ORF">NPIL_456631</name>
</gene>
<dbReference type="OrthoDB" id="6451196at2759"/>
<evidence type="ECO:0000313" key="2">
    <source>
        <dbReference type="Proteomes" id="UP000887013"/>
    </source>
</evidence>
<feature type="non-terminal residue" evidence="1">
    <location>
        <position position="1"/>
    </location>
</feature>
<proteinExistence type="predicted"/>
<dbReference type="Proteomes" id="UP000887013">
    <property type="component" value="Unassembled WGS sequence"/>
</dbReference>
<evidence type="ECO:0000313" key="1">
    <source>
        <dbReference type="EMBL" id="GFU60806.1"/>
    </source>
</evidence>
<dbReference type="EMBL" id="BMAW01040735">
    <property type="protein sequence ID" value="GFU60806.1"/>
    <property type="molecule type" value="Genomic_DNA"/>
</dbReference>
<dbReference type="AlphaFoldDB" id="A0A8X6R9H9"/>
<sequence length="36" mass="4102">VYLRSTGVILDQEGGTPEQRPIIAHGWADVRRIRKL</sequence>